<proteinExistence type="predicted"/>
<dbReference type="Proteomes" id="UP000185347">
    <property type="component" value="Segment"/>
</dbReference>
<dbReference type="EMBL" id="KJ019050">
    <property type="protein sequence ID" value="AIX19514.1"/>
    <property type="molecule type" value="Genomic_DNA"/>
</dbReference>
<evidence type="ECO:0000313" key="4">
    <source>
        <dbReference type="Proteomes" id="UP000185376"/>
    </source>
</evidence>
<reference evidence="3 4" key="1">
    <citation type="submission" date="2013-12" db="EMBL/GenBank/DDBJ databases">
        <title>Ecological redundancy of diverse viral populations within a natural community.</title>
        <authorList>
            <person name="Gregory A.C."/>
            <person name="LaButti K."/>
            <person name="Copeland A."/>
            <person name="Woyke T."/>
            <person name="Sullivan M.B."/>
        </authorList>
    </citation>
    <scope>NUCLEOTIDE SEQUENCE [LARGE SCALE GENOMIC DNA]</scope>
    <source>
        <strain evidence="1">Syn7803C77</strain>
        <strain evidence="2">Syn7803US78</strain>
    </source>
</reference>
<dbReference type="Proteomes" id="UP000185376">
    <property type="component" value="Segment"/>
</dbReference>
<dbReference type="EMBL" id="KJ019121">
    <property type="protein sequence ID" value="AIX36477.1"/>
    <property type="molecule type" value="Genomic_DNA"/>
</dbReference>
<organism evidence="1 4">
    <name type="scientific">Synechococcus phage ACG-2014d</name>
    <dbReference type="NCBI Taxonomy" id="1493509"/>
    <lineage>
        <taxon>Viruses</taxon>
        <taxon>Duplodnaviria</taxon>
        <taxon>Heunggongvirae</taxon>
        <taxon>Uroviricota</taxon>
        <taxon>Caudoviricetes</taxon>
        <taxon>Pantevenvirales</taxon>
        <taxon>Kyanoviridae</taxon>
        <taxon>Lowelvirus</taxon>
        <taxon>Lowelvirus tuscon4d</taxon>
    </lineage>
</organism>
<evidence type="ECO:0000313" key="2">
    <source>
        <dbReference type="EMBL" id="AIX36477.1"/>
    </source>
</evidence>
<name>A0A0E3F2R6_9CAUD</name>
<protein>
    <submittedName>
        <fullName evidence="1">Uncharacterized protein</fullName>
    </submittedName>
</protein>
<accession>A0A0E3F2R6</accession>
<gene>
    <name evidence="1" type="ORF">Syn7803C77_57</name>
    <name evidence="2" type="ORF">Syn7803US78_58</name>
</gene>
<sequence length="70" mass="8547">MKFKHRDLVKYRQHKGFVNYIDEENAYLTICLHETLKPEPLRVGSKCDYNQVNLVVYPEFWNEIERQDDE</sequence>
<evidence type="ECO:0000313" key="1">
    <source>
        <dbReference type="EMBL" id="AIX19514.1"/>
    </source>
</evidence>
<evidence type="ECO:0000313" key="3">
    <source>
        <dbReference type="Proteomes" id="UP000185347"/>
    </source>
</evidence>